<dbReference type="InterPro" id="IPR025110">
    <property type="entry name" value="AMP-bd_C"/>
</dbReference>
<evidence type="ECO:0000256" key="3">
    <source>
        <dbReference type="SAM" id="MobiDB-lite"/>
    </source>
</evidence>
<feature type="region of interest" description="Disordered" evidence="3">
    <location>
        <begin position="522"/>
        <end position="552"/>
    </location>
</feature>
<dbReference type="PANTHER" id="PTHR43201">
    <property type="entry name" value="ACYL-COA SYNTHETASE"/>
    <property type="match status" value="1"/>
</dbReference>
<dbReference type="Pfam" id="PF13193">
    <property type="entry name" value="AMP-binding_C"/>
    <property type="match status" value="1"/>
</dbReference>
<dbReference type="GO" id="GO:0006631">
    <property type="term" value="P:fatty acid metabolic process"/>
    <property type="evidence" value="ECO:0007669"/>
    <property type="project" value="TreeGrafter"/>
</dbReference>
<organism evidence="6 7">
    <name type="scientific">Candidatus Protofrankia californiensis</name>
    <dbReference type="NCBI Taxonomy" id="1839754"/>
    <lineage>
        <taxon>Bacteria</taxon>
        <taxon>Bacillati</taxon>
        <taxon>Actinomycetota</taxon>
        <taxon>Actinomycetes</taxon>
        <taxon>Frankiales</taxon>
        <taxon>Frankiaceae</taxon>
        <taxon>Protofrankia</taxon>
    </lineage>
</organism>
<evidence type="ECO:0000259" key="4">
    <source>
        <dbReference type="Pfam" id="PF00501"/>
    </source>
</evidence>
<dbReference type="Gene3D" id="3.30.300.30">
    <property type="match status" value="1"/>
</dbReference>
<evidence type="ECO:0000256" key="2">
    <source>
        <dbReference type="ARBA" id="ARBA00022598"/>
    </source>
</evidence>
<dbReference type="SUPFAM" id="SSF56801">
    <property type="entry name" value="Acetyl-CoA synthetase-like"/>
    <property type="match status" value="1"/>
</dbReference>
<gene>
    <name evidence="6" type="ORF">FDG2_3731</name>
</gene>
<evidence type="ECO:0000313" key="7">
    <source>
        <dbReference type="Proteomes" id="UP000199013"/>
    </source>
</evidence>
<evidence type="ECO:0000259" key="5">
    <source>
        <dbReference type="Pfam" id="PF13193"/>
    </source>
</evidence>
<evidence type="ECO:0000256" key="1">
    <source>
        <dbReference type="ARBA" id="ARBA00006432"/>
    </source>
</evidence>
<accession>A0A1C3P0I4</accession>
<proteinExistence type="inferred from homology"/>
<dbReference type="Gene3D" id="3.40.50.12780">
    <property type="entry name" value="N-terminal domain of ligase-like"/>
    <property type="match status" value="1"/>
</dbReference>
<reference evidence="7" key="1">
    <citation type="submission" date="2016-02" db="EMBL/GenBank/DDBJ databases">
        <authorList>
            <person name="Wibberg D."/>
        </authorList>
    </citation>
    <scope>NUCLEOTIDE SEQUENCE [LARGE SCALE GENOMIC DNA]</scope>
</reference>
<dbReference type="EMBL" id="FLUV01001563">
    <property type="protein sequence ID" value="SBW23311.1"/>
    <property type="molecule type" value="Genomic_DNA"/>
</dbReference>
<sequence length="552" mass="59359">MVVKVTSVTEWLGVCGREHPGQVYLREARGNRSVTYGEMAALIQRWRTDLDAHGPRVQRRIAILVSDPLDFAVVFLATLASGRHAVPLDPDAPPAELERALERTRPDLVVTDRSLPAPCGIRQLSPRMATEHTATLPSDCGPDGTDLGDGGTSCRVPGGVLVTGSTGSVATEAVREIFLDSEQLAHVAAAVAHHHQLSRTDIGYNPLPLVHVNAQVVGLLATLCSGATLVLDRRFRRRGFWTMINNHQVTWINGVPAILALLAMDPHAARARDCRVRFVRSASAPLTVSVLQAFEEATGVPVLETYGMTEAGSLITANPPQGTRKPGSVGLPVGSEVRVVDDDGMLRTPDQVGKVQIRGPGVIRAYAGPAGGDRFTPDGWLDTGDIGFVDSDGYLYLSGRSDDMINCGGEKVSPREVEEVLLADPRVYRAVVVGRPDVVLGEVPVALVVPVDVLDPLLVTELAERCEIGLAKFKRPASIEIVSDLPGGRTGTIRRTDPERQRRHDHVFPALEAPLGSGEIRKPVRRARQAQMSGSLEDQVSGSLNSPVLQRL</sequence>
<dbReference type="GO" id="GO:0031956">
    <property type="term" value="F:medium-chain fatty acid-CoA ligase activity"/>
    <property type="evidence" value="ECO:0007669"/>
    <property type="project" value="TreeGrafter"/>
</dbReference>
<dbReference type="InterPro" id="IPR045851">
    <property type="entry name" value="AMP-bd_C_sf"/>
</dbReference>
<keyword evidence="7" id="KW-1185">Reference proteome</keyword>
<dbReference type="GO" id="GO:0008756">
    <property type="term" value="F:o-succinylbenzoate-CoA ligase activity"/>
    <property type="evidence" value="ECO:0007669"/>
    <property type="project" value="UniProtKB-EC"/>
</dbReference>
<name>A0A1C3P0I4_9ACTN</name>
<feature type="compositionally biased region" description="Polar residues" evidence="3">
    <location>
        <begin position="530"/>
        <end position="552"/>
    </location>
</feature>
<keyword evidence="2 6" id="KW-0436">Ligase</keyword>
<dbReference type="InterPro" id="IPR000873">
    <property type="entry name" value="AMP-dep_synth/lig_dom"/>
</dbReference>
<dbReference type="AlphaFoldDB" id="A0A1C3P0I4"/>
<feature type="domain" description="AMP-dependent synthetase/ligase" evidence="4">
    <location>
        <begin position="189"/>
        <end position="366"/>
    </location>
</feature>
<evidence type="ECO:0000313" key="6">
    <source>
        <dbReference type="EMBL" id="SBW23311.1"/>
    </source>
</evidence>
<dbReference type="InterPro" id="IPR042099">
    <property type="entry name" value="ANL_N_sf"/>
</dbReference>
<dbReference type="EC" id="6.2.1.26" evidence="6"/>
<dbReference type="Pfam" id="PF00501">
    <property type="entry name" value="AMP-binding"/>
    <property type="match status" value="2"/>
</dbReference>
<protein>
    <submittedName>
        <fullName evidence="6">O-succinylbenzoate-CoA ligase</fullName>
        <ecNumber evidence="6">6.2.1.26</ecNumber>
    </submittedName>
</protein>
<feature type="domain" description="AMP-dependent synthetase/ligase" evidence="4">
    <location>
        <begin position="18"/>
        <end position="116"/>
    </location>
</feature>
<dbReference type="Proteomes" id="UP000199013">
    <property type="component" value="Unassembled WGS sequence"/>
</dbReference>
<comment type="similarity">
    <text evidence="1">Belongs to the ATP-dependent AMP-binding enzyme family.</text>
</comment>
<dbReference type="PANTHER" id="PTHR43201:SF5">
    <property type="entry name" value="MEDIUM-CHAIN ACYL-COA LIGASE ACSF2, MITOCHONDRIAL"/>
    <property type="match status" value="1"/>
</dbReference>
<feature type="domain" description="AMP-binding enzyme C-terminal" evidence="5">
    <location>
        <begin position="416"/>
        <end position="491"/>
    </location>
</feature>